<evidence type="ECO:0000313" key="2">
    <source>
        <dbReference type="EMBL" id="CAA9998939.1"/>
    </source>
</evidence>
<name>A0A6H5G9L8_9HEMI</name>
<feature type="non-terminal residue" evidence="2">
    <location>
        <position position="59"/>
    </location>
</feature>
<feature type="region of interest" description="Disordered" evidence="1">
    <location>
        <begin position="1"/>
        <end position="21"/>
    </location>
</feature>
<dbReference type="AlphaFoldDB" id="A0A6H5G9L8"/>
<proteinExistence type="predicted"/>
<dbReference type="EMBL" id="CADCXU010007777">
    <property type="protein sequence ID" value="CAA9998939.1"/>
    <property type="molecule type" value="Genomic_DNA"/>
</dbReference>
<reference evidence="2 3" key="1">
    <citation type="submission" date="2020-02" db="EMBL/GenBank/DDBJ databases">
        <authorList>
            <person name="Ferguson B K."/>
        </authorList>
    </citation>
    <scope>NUCLEOTIDE SEQUENCE [LARGE SCALE GENOMIC DNA]</scope>
</reference>
<gene>
    <name evidence="2" type="ORF">NTEN_LOCUS5222</name>
</gene>
<evidence type="ECO:0000256" key="1">
    <source>
        <dbReference type="SAM" id="MobiDB-lite"/>
    </source>
</evidence>
<accession>A0A6H5G9L8</accession>
<evidence type="ECO:0000313" key="3">
    <source>
        <dbReference type="Proteomes" id="UP000479000"/>
    </source>
</evidence>
<sequence length="59" mass="6831">MGKTERSAEMRGRKEENALRRRKNTAGYSIIFFFGPGGRREGFRTLPRVKQEREILGTS</sequence>
<feature type="compositionally biased region" description="Basic and acidic residues" evidence="1">
    <location>
        <begin position="1"/>
        <end position="19"/>
    </location>
</feature>
<dbReference type="Proteomes" id="UP000479000">
    <property type="component" value="Unassembled WGS sequence"/>
</dbReference>
<keyword evidence="3" id="KW-1185">Reference proteome</keyword>
<organism evidence="2 3">
    <name type="scientific">Nesidiocoris tenuis</name>
    <dbReference type="NCBI Taxonomy" id="355587"/>
    <lineage>
        <taxon>Eukaryota</taxon>
        <taxon>Metazoa</taxon>
        <taxon>Ecdysozoa</taxon>
        <taxon>Arthropoda</taxon>
        <taxon>Hexapoda</taxon>
        <taxon>Insecta</taxon>
        <taxon>Pterygota</taxon>
        <taxon>Neoptera</taxon>
        <taxon>Paraneoptera</taxon>
        <taxon>Hemiptera</taxon>
        <taxon>Heteroptera</taxon>
        <taxon>Panheteroptera</taxon>
        <taxon>Cimicomorpha</taxon>
        <taxon>Miridae</taxon>
        <taxon>Dicyphina</taxon>
        <taxon>Nesidiocoris</taxon>
    </lineage>
</organism>
<protein>
    <submittedName>
        <fullName evidence="2">Uncharacterized protein</fullName>
    </submittedName>
</protein>